<dbReference type="Proteomes" id="UP001597251">
    <property type="component" value="Unassembled WGS sequence"/>
</dbReference>
<keyword evidence="4" id="KW-1185">Reference proteome</keyword>
<dbReference type="NCBIfam" id="TIGR03715">
    <property type="entry name" value="KxYKxGKxW"/>
    <property type="match status" value="1"/>
</dbReference>
<dbReference type="EMBL" id="JBHTOI010000038">
    <property type="protein sequence ID" value="MFD1418276.1"/>
    <property type="molecule type" value="Genomic_DNA"/>
</dbReference>
<feature type="compositionally biased region" description="Low complexity" evidence="2">
    <location>
        <begin position="144"/>
        <end position="158"/>
    </location>
</feature>
<evidence type="ECO:0000313" key="4">
    <source>
        <dbReference type="Proteomes" id="UP001597251"/>
    </source>
</evidence>
<dbReference type="InterPro" id="IPR005046">
    <property type="entry name" value="DUF285"/>
</dbReference>
<comment type="caution">
    <text evidence="3">The sequence shown here is derived from an EMBL/GenBank/DDBJ whole genome shotgun (WGS) entry which is preliminary data.</text>
</comment>
<evidence type="ECO:0000256" key="2">
    <source>
        <dbReference type="SAM" id="MobiDB-lite"/>
    </source>
</evidence>
<proteinExistence type="predicted"/>
<dbReference type="InterPro" id="IPR032675">
    <property type="entry name" value="LRR_dom_sf"/>
</dbReference>
<dbReference type="NCBIfam" id="TIGR02167">
    <property type="entry name" value="Liste_lipo_26"/>
    <property type="match status" value="5"/>
</dbReference>
<dbReference type="InterPro" id="IPR011889">
    <property type="entry name" value="Liste_lipo_26"/>
</dbReference>
<accession>A0ABW4BTM8</accession>
<dbReference type="SUPFAM" id="SSF52047">
    <property type="entry name" value="RNI-like"/>
    <property type="match status" value="1"/>
</dbReference>
<keyword evidence="1" id="KW-0732">Signal</keyword>
<dbReference type="RefSeq" id="WP_125677556.1">
    <property type="nucleotide sequence ID" value="NZ_JBHTOI010000038.1"/>
</dbReference>
<feature type="compositionally biased region" description="Polar residues" evidence="2">
    <location>
        <begin position="52"/>
        <end position="91"/>
    </location>
</feature>
<evidence type="ECO:0000313" key="3">
    <source>
        <dbReference type="EMBL" id="MFD1418276.1"/>
    </source>
</evidence>
<name>A0ABW4BTM8_9LACO</name>
<feature type="compositionally biased region" description="Low complexity" evidence="2">
    <location>
        <begin position="92"/>
        <end position="127"/>
    </location>
</feature>
<dbReference type="Gene3D" id="3.80.10.10">
    <property type="entry name" value="Ribonuclease Inhibitor"/>
    <property type="match status" value="2"/>
</dbReference>
<gene>
    <name evidence="3" type="ORF">ACFQ42_05955</name>
</gene>
<evidence type="ECO:0000256" key="1">
    <source>
        <dbReference type="ARBA" id="ARBA00022729"/>
    </source>
</evidence>
<dbReference type="Pfam" id="PF19258">
    <property type="entry name" value="KxYKxGKxW_sig"/>
    <property type="match status" value="1"/>
</dbReference>
<feature type="region of interest" description="Disordered" evidence="2">
    <location>
        <begin position="52"/>
        <end position="164"/>
    </location>
</feature>
<dbReference type="InterPro" id="IPR022263">
    <property type="entry name" value="KxYKxGKxW"/>
</dbReference>
<dbReference type="Pfam" id="PF03382">
    <property type="entry name" value="DUF285"/>
    <property type="match status" value="4"/>
</dbReference>
<sequence length="1172" mass="129509">MRFQQLKRNSNAVLRKKLYKSGKNWVIKSSLGFAGGLILFGATQVVSVSADTTSDQQITTQNADTSGDTSQTGKVDTTSDTNNNQQITGKDSNNGMINNNQSNSTTGINNQSNNNVPQPVVQYNAQPGTPVAHSAQAPVSAPVQQSTSQLQQSTSAATDPSTIPVDAQQLGTSYFYTDDNKVMHITAGEFTQDEYDALEAKQLAVNSNGSTIFKDPGSGRAFNTISFDGKVIAHGSINHFFQGSQATSIENIENFDTSDVTDFSNFLNGSQIQSFDLDKLDTSKAIYMNNMFSNCNNLTSLNTKNSDGTIFDTSNVTDFSSMFYGDPKLSSLDVSGLNTQNGVNFSAMFGNDSTLKKLDVSSFDTRKATTMQLMFGWLNNSNNGLADIIGLENFDTSNVTDMSYMFSGDDFNTEGLKSFNTSKVQNMSNMFLRSNLKGKLDLSNFVGDSLTSMQSMFMNASGLTEIDLSNLNTPKLIDVHTINPNGSFSDTNALIRSFNGCKNLVKVDLSKFNSNNVKDYSSLFNNCPKLTTIIWPNESTDSATIFNSMFSNDSSLTSDSLKFLDQFNVSKVTDFNSMFSGCSGITTLDSIKSWNPTSASILTEMFENDASLTSLDLSNWNVNSAINFSDMLSRCSSLVSLKLPVFNEPKNSSINMEEMIAYDDKLGTLDFSKFNIPSSANKYKMLYGTNHLVKLVLNKGNNLDNTRLGLSDEYFGWNNVGTGTDDNPQSNLGIHNGTDMMTTYSNNNGPSDTWVVEERKLINYQVKYVDYDTGKDIDTSYDLSSQIGEGLPLNIETLGERGISVIGYDSGTYYYGDDDTEYSYNNDLSVTVPMYGTPEANNLVYTVKVKKSNITIKISDVANPIILPVGDPTPISANKDFESLNSTKQLDPDKTMIDLSLDELNGSETEIFKAINGEDFSGPFPATVKDLVTQILLVDNVLANGLVVYPDSITIDPVYITNSDPNNGNNSGGTTNDRVVTTINQTSATFADRPVVQLYDFDGKAIEGRTLGINTDWENDQKMTLDGQTYYRVSTDEWVKDSDVYIYVGYLSKVRTYKENRVQLKNAHLDDARVLDPSTDWKTDRYAILNGQKYYRISTNEFVSADGVYEYQDSDKVIHSKRATPIYDERDNNVTRKLKSNMDYKTDKKVKMNKETYYRVSTNEFVKESDVN</sequence>
<protein>
    <submittedName>
        <fullName evidence="3">BspA family leucine-rich repeat surface protein</fullName>
    </submittedName>
</protein>
<reference evidence="4" key="1">
    <citation type="journal article" date="2019" name="Int. J. Syst. Evol. Microbiol.">
        <title>The Global Catalogue of Microorganisms (GCM) 10K type strain sequencing project: providing services to taxonomists for standard genome sequencing and annotation.</title>
        <authorList>
            <consortium name="The Broad Institute Genomics Platform"/>
            <consortium name="The Broad Institute Genome Sequencing Center for Infectious Disease"/>
            <person name="Wu L."/>
            <person name="Ma J."/>
        </authorList>
    </citation>
    <scope>NUCLEOTIDE SEQUENCE [LARGE SCALE GENOMIC DNA]</scope>
    <source>
        <strain evidence="4">CCM 8936</strain>
    </source>
</reference>
<organism evidence="3 4">
    <name type="scientific">Companilactobacillus keshanensis</name>
    <dbReference type="NCBI Taxonomy" id="2486003"/>
    <lineage>
        <taxon>Bacteria</taxon>
        <taxon>Bacillati</taxon>
        <taxon>Bacillota</taxon>
        <taxon>Bacilli</taxon>
        <taxon>Lactobacillales</taxon>
        <taxon>Lactobacillaceae</taxon>
        <taxon>Companilactobacillus</taxon>
    </lineage>
</organism>